<gene>
    <name evidence="1" type="ORF">IPN91_02370</name>
</gene>
<sequence>MKHPVFSFEAELLTDAPFDHVEGRLRKEGPSAFKSLAALRTWTEAVQEEGRLVLRWNRVLAGAEESGSLILSPDPRGAHLHLEGRMKGWSAFLFFGLLRWRTDRLLDRFVGEL</sequence>
<protein>
    <submittedName>
        <fullName evidence="1">Uncharacterized protein</fullName>
    </submittedName>
</protein>
<evidence type="ECO:0000313" key="2">
    <source>
        <dbReference type="Proteomes" id="UP000709959"/>
    </source>
</evidence>
<dbReference type="AlphaFoldDB" id="A0A936F0F6"/>
<dbReference type="EMBL" id="JADKCH010000001">
    <property type="protein sequence ID" value="MBK8571486.1"/>
    <property type="molecule type" value="Genomic_DNA"/>
</dbReference>
<proteinExistence type="predicted"/>
<evidence type="ECO:0000313" key="1">
    <source>
        <dbReference type="EMBL" id="MBK8571486.1"/>
    </source>
</evidence>
<dbReference type="Proteomes" id="UP000709959">
    <property type="component" value="Unassembled WGS sequence"/>
</dbReference>
<name>A0A936F0F6_9BACT</name>
<comment type="caution">
    <text evidence="1">The sequence shown here is derived from an EMBL/GenBank/DDBJ whole genome shotgun (WGS) entry which is preliminary data.</text>
</comment>
<organism evidence="1 2">
    <name type="scientific">Candidatus Geothrix odensensis</name>
    <dbReference type="NCBI Taxonomy" id="2954440"/>
    <lineage>
        <taxon>Bacteria</taxon>
        <taxon>Pseudomonadati</taxon>
        <taxon>Acidobacteriota</taxon>
        <taxon>Holophagae</taxon>
        <taxon>Holophagales</taxon>
        <taxon>Holophagaceae</taxon>
        <taxon>Geothrix</taxon>
    </lineage>
</organism>
<reference evidence="1 2" key="1">
    <citation type="submission" date="2020-10" db="EMBL/GenBank/DDBJ databases">
        <title>Connecting structure to function with the recovery of over 1000 high-quality activated sludge metagenome-assembled genomes encoding full-length rRNA genes using long-read sequencing.</title>
        <authorList>
            <person name="Singleton C.M."/>
            <person name="Petriglieri F."/>
            <person name="Kristensen J.M."/>
            <person name="Kirkegaard R.H."/>
            <person name="Michaelsen T.Y."/>
            <person name="Andersen M.H."/>
            <person name="Karst S.M."/>
            <person name="Dueholm M.S."/>
            <person name="Nielsen P.H."/>
            <person name="Albertsen M."/>
        </authorList>
    </citation>
    <scope>NUCLEOTIDE SEQUENCE [LARGE SCALE GENOMIC DNA]</scope>
    <source>
        <strain evidence="1">OdNE_18-Q3-R46-58_MAXAC.008</strain>
    </source>
</reference>
<accession>A0A936F0F6</accession>